<reference evidence="3" key="2">
    <citation type="submission" date="2023-05" db="EMBL/GenBank/DDBJ databases">
        <authorList>
            <person name="Schelkunov M.I."/>
        </authorList>
    </citation>
    <scope>NUCLEOTIDE SEQUENCE</scope>
    <source>
        <strain evidence="3">Hsosn_3</strain>
        <tissue evidence="3">Leaf</tissue>
    </source>
</reference>
<dbReference type="AlphaFoldDB" id="A0AAD8I064"/>
<reference evidence="3" key="1">
    <citation type="submission" date="2023-02" db="EMBL/GenBank/DDBJ databases">
        <title>Genome of toxic invasive species Heracleum sosnowskyi carries increased number of genes despite the absence of recent whole-genome duplications.</title>
        <authorList>
            <person name="Schelkunov M."/>
            <person name="Shtratnikova V."/>
            <person name="Makarenko M."/>
            <person name="Klepikova A."/>
            <person name="Omelchenko D."/>
            <person name="Novikova G."/>
            <person name="Obukhova E."/>
            <person name="Bogdanov V."/>
            <person name="Penin A."/>
            <person name="Logacheva M."/>
        </authorList>
    </citation>
    <scope>NUCLEOTIDE SEQUENCE</scope>
    <source>
        <strain evidence="3">Hsosn_3</strain>
        <tissue evidence="3">Leaf</tissue>
    </source>
</reference>
<dbReference type="Pfam" id="PF14214">
    <property type="entry name" value="Helitron_like_N"/>
    <property type="match status" value="1"/>
</dbReference>
<evidence type="ECO:0000313" key="3">
    <source>
        <dbReference type="EMBL" id="KAK1376265.1"/>
    </source>
</evidence>
<protein>
    <recommendedName>
        <fullName evidence="2">Helitron helicase-like domain-containing protein</fullName>
    </recommendedName>
</protein>
<name>A0AAD8I064_9APIA</name>
<evidence type="ECO:0000259" key="2">
    <source>
        <dbReference type="Pfam" id="PF14214"/>
    </source>
</evidence>
<proteinExistence type="predicted"/>
<dbReference type="InterPro" id="IPR025476">
    <property type="entry name" value="Helitron_helicase-like"/>
</dbReference>
<gene>
    <name evidence="3" type="ORF">POM88_032458</name>
</gene>
<feature type="compositionally biased region" description="Polar residues" evidence="1">
    <location>
        <begin position="75"/>
        <end position="103"/>
    </location>
</feature>
<sequence length="412" mass="46787">MDGLRNQGSTRCAKDRRTEPLLSNVFNYELGMMKERNQTPNVTNAFPTHTPITTTSRIFKSKTQKSKPQKEKTKMTNMSPHTPRQNCSNTAAVKSRTPLSPLSTNTLPSPNIKYSPQSHFSPNVPFPSQVPVDLSSYWPKEKVFSGMATKSQNSNKASYLSNKSKGKRPIEDAEMPCKKLGFDGSQRIQSTAHHTYDLEDSCFYDFQHVDSDASSEDEDFTADLNYDSYANQEMPLKVVKDYASLGAPDVQCQHCHAWMWKEERSNKSVTRGTPVFSLCCAKGQIQLPKEEPTPSFIWQLHNDKTKAKAFNDDEGITPRLGGRLYQQYVVDAFSTIEQAHVIARVFRLKLDQMVDDIKSKNYFGVCLGVMYVVEFQKRGLPHVHMLIWLDSSSKPTQLYKTLSQEVLCMYCI</sequence>
<feature type="region of interest" description="Disordered" evidence="1">
    <location>
        <begin position="57"/>
        <end position="103"/>
    </location>
</feature>
<keyword evidence="4" id="KW-1185">Reference proteome</keyword>
<evidence type="ECO:0000313" key="4">
    <source>
        <dbReference type="Proteomes" id="UP001237642"/>
    </source>
</evidence>
<organism evidence="3 4">
    <name type="scientific">Heracleum sosnowskyi</name>
    <dbReference type="NCBI Taxonomy" id="360622"/>
    <lineage>
        <taxon>Eukaryota</taxon>
        <taxon>Viridiplantae</taxon>
        <taxon>Streptophyta</taxon>
        <taxon>Embryophyta</taxon>
        <taxon>Tracheophyta</taxon>
        <taxon>Spermatophyta</taxon>
        <taxon>Magnoliopsida</taxon>
        <taxon>eudicotyledons</taxon>
        <taxon>Gunneridae</taxon>
        <taxon>Pentapetalae</taxon>
        <taxon>asterids</taxon>
        <taxon>campanulids</taxon>
        <taxon>Apiales</taxon>
        <taxon>Apiaceae</taxon>
        <taxon>Apioideae</taxon>
        <taxon>apioid superclade</taxon>
        <taxon>Tordylieae</taxon>
        <taxon>Tordyliinae</taxon>
        <taxon>Heracleum</taxon>
    </lineage>
</organism>
<comment type="caution">
    <text evidence="3">The sequence shown here is derived from an EMBL/GenBank/DDBJ whole genome shotgun (WGS) entry which is preliminary data.</text>
</comment>
<dbReference type="EMBL" id="JAUIZM010000007">
    <property type="protein sequence ID" value="KAK1376265.1"/>
    <property type="molecule type" value="Genomic_DNA"/>
</dbReference>
<dbReference type="Proteomes" id="UP001237642">
    <property type="component" value="Unassembled WGS sequence"/>
</dbReference>
<evidence type="ECO:0000256" key="1">
    <source>
        <dbReference type="SAM" id="MobiDB-lite"/>
    </source>
</evidence>
<feature type="domain" description="Helitron helicase-like" evidence="2">
    <location>
        <begin position="337"/>
        <end position="387"/>
    </location>
</feature>
<accession>A0AAD8I064</accession>